<dbReference type="GO" id="GO:0042147">
    <property type="term" value="P:retrograde transport, endosome to Golgi"/>
    <property type="evidence" value="ECO:0007669"/>
    <property type="project" value="TreeGrafter"/>
</dbReference>
<dbReference type="Proteomes" id="UP000077266">
    <property type="component" value="Unassembled WGS sequence"/>
</dbReference>
<feature type="domain" description="RIC1 C-terminal alpha solenoid region" evidence="4">
    <location>
        <begin position="821"/>
        <end position="1003"/>
    </location>
</feature>
<dbReference type="InParanoid" id="A0A165BDD3"/>
<dbReference type="PANTHER" id="PTHR22746:SF10">
    <property type="entry name" value="GUANINE NUCLEOTIDE EXCHANGE FACTOR SUBUNIT RIC1"/>
    <property type="match status" value="1"/>
</dbReference>
<evidence type="ECO:0000256" key="3">
    <source>
        <dbReference type="SAM" id="MobiDB-lite"/>
    </source>
</evidence>
<evidence type="ECO:0000256" key="2">
    <source>
        <dbReference type="ARBA" id="ARBA00023136"/>
    </source>
</evidence>
<protein>
    <submittedName>
        <fullName evidence="5">RIC1-domain-containing protein</fullName>
    </submittedName>
</protein>
<keyword evidence="6" id="KW-1185">Reference proteome</keyword>
<gene>
    <name evidence="5" type="ORF">EXIGLDRAFT_733111</name>
</gene>
<feature type="region of interest" description="Disordered" evidence="3">
    <location>
        <begin position="248"/>
        <end position="280"/>
    </location>
</feature>
<dbReference type="OrthoDB" id="67540at2759"/>
<dbReference type="Gene3D" id="2.130.10.10">
    <property type="entry name" value="YVTN repeat-like/Quinoprotein amine dehydrogenase"/>
    <property type="match status" value="1"/>
</dbReference>
<feature type="compositionally biased region" description="Polar residues" evidence="3">
    <location>
        <begin position="248"/>
        <end position="261"/>
    </location>
</feature>
<dbReference type="AlphaFoldDB" id="A0A165BDD3"/>
<dbReference type="InterPro" id="IPR036322">
    <property type="entry name" value="WD40_repeat_dom_sf"/>
</dbReference>
<dbReference type="EMBL" id="KV426489">
    <property type="protein sequence ID" value="KZV80378.1"/>
    <property type="molecule type" value="Genomic_DNA"/>
</dbReference>
<reference evidence="5 6" key="1">
    <citation type="journal article" date="2016" name="Mol. Biol. Evol.">
        <title>Comparative Genomics of Early-Diverging Mushroom-Forming Fungi Provides Insights into the Origins of Lignocellulose Decay Capabilities.</title>
        <authorList>
            <person name="Nagy L.G."/>
            <person name="Riley R."/>
            <person name="Tritt A."/>
            <person name="Adam C."/>
            <person name="Daum C."/>
            <person name="Floudas D."/>
            <person name="Sun H."/>
            <person name="Yadav J.S."/>
            <person name="Pangilinan J."/>
            <person name="Larsson K.H."/>
            <person name="Matsuura K."/>
            <person name="Barry K."/>
            <person name="Labutti K."/>
            <person name="Kuo R."/>
            <person name="Ohm R.A."/>
            <person name="Bhattacharya S.S."/>
            <person name="Shirouzu T."/>
            <person name="Yoshinaga Y."/>
            <person name="Martin F.M."/>
            <person name="Grigoriev I.V."/>
            <person name="Hibbett D.S."/>
        </authorList>
    </citation>
    <scope>NUCLEOTIDE SEQUENCE [LARGE SCALE GENOMIC DNA]</scope>
    <source>
        <strain evidence="5 6">HHB12029</strain>
    </source>
</reference>
<dbReference type="InterPro" id="IPR040096">
    <property type="entry name" value="Ric1"/>
</dbReference>
<feature type="compositionally biased region" description="Low complexity" evidence="3">
    <location>
        <begin position="262"/>
        <end position="275"/>
    </location>
</feature>
<organism evidence="5 6">
    <name type="scientific">Exidia glandulosa HHB12029</name>
    <dbReference type="NCBI Taxonomy" id="1314781"/>
    <lineage>
        <taxon>Eukaryota</taxon>
        <taxon>Fungi</taxon>
        <taxon>Dikarya</taxon>
        <taxon>Basidiomycota</taxon>
        <taxon>Agaricomycotina</taxon>
        <taxon>Agaricomycetes</taxon>
        <taxon>Auriculariales</taxon>
        <taxon>Exidiaceae</taxon>
        <taxon>Exidia</taxon>
    </lineage>
</organism>
<dbReference type="Pfam" id="PF07064">
    <property type="entry name" value="RIC1"/>
    <property type="match status" value="1"/>
</dbReference>
<proteinExistence type="predicted"/>
<sequence>MYFPTGVARKLAQATAVADGADDEIVSVAPSPRKSLFCTVTRNGVSLWRVRPTAVVAHLSRTLVSLGEHGENKRVHWAPDASKLVIETDKSHLLLVNVSYSKDAADAPYDASRIPRAPKLFLPGPGEGIPLQRIVLELEGVVAIDGGILSVSLRQTHILFSTADPAAVQRIPWPSNDQAEELQSPLSPARPLDDDGWAMRVDSMDWLVNPDTLIETIVHSRVLDADVWITSDGCAYFVRLHEHQHLEPSSTVHSLRSNLEPSASTSSTALSAHNSSLDDDAGGKVDCVAATLYNSAASPSTTPALNGSPFSPPQPSQSGSRATCAAMNAKFSIVAVGLSNGTVELSDIPAAPDARSYPHQILQPPPPPAQPPGPVKALEWSSDGYVLAVAWAGGWSVWSVSGRCLASGLAGEEVVDNPNFSDGFMQSVLDLFWIPGNLELFLLAPRDSPNDAQLFSVPFAKSAITGQHAPDNTRYALLQMDDRVLVYRGADQPDMSVINPEADVWQHIKLPLHYIASNWPIRYASISTDGRLIACAGRTGLIHYSTASGRWKLFGDEGQEGAFQVRGGLLWFYHVLVAAVEVGKSYQLRLYSRDLELANQNVLCREVFQSPIVLISLVDNTLLVYTADNTLFHYLIVPTTETIKLHLCGSISFDGIVTTPNVVRGMSWMIPGIQKQLGDPVDDLAVATILLLVGPKLVLLRPRKAGSEEVKYDMQILADRVEFCWIHLRGVGALENSLWGYDGRGIRVWLDALTIEAVAIDEKRDAYERVNESVNIPLDFYPLSVLMDKGIIIGVEHEVASRSSLPFVMFRIITSTHLFIHHILRFHLDHSQLREAVQFATHYQNLVFFAHALEILLYTVLESEPESEPEPVETTPSLSVSTDKSLLASVVEFLDYFDDCLEVVVGCARKTEVTRWRRLFDIVGNPKTLFETCIRMDRLKTAGSYLLVLHNLEQLDETNDDAIRLLKKAKESRDWDLCRQLLRFLRSIDDSGSSLRSALAGANIVLPPEVEASV</sequence>
<evidence type="ECO:0000256" key="1">
    <source>
        <dbReference type="ARBA" id="ARBA00004370"/>
    </source>
</evidence>
<keyword evidence="2" id="KW-0472">Membrane</keyword>
<dbReference type="GO" id="GO:0000139">
    <property type="term" value="C:Golgi membrane"/>
    <property type="evidence" value="ECO:0007669"/>
    <property type="project" value="TreeGrafter"/>
</dbReference>
<dbReference type="Pfam" id="PF25440">
    <property type="entry name" value="Beta-prop_RIC1_2nd"/>
    <property type="match status" value="1"/>
</dbReference>
<accession>A0A165BDD3</accession>
<dbReference type="SUPFAM" id="SSF50978">
    <property type="entry name" value="WD40 repeat-like"/>
    <property type="match status" value="1"/>
</dbReference>
<dbReference type="InterPro" id="IPR015943">
    <property type="entry name" value="WD40/YVTN_repeat-like_dom_sf"/>
</dbReference>
<dbReference type="GO" id="GO:0034066">
    <property type="term" value="C:Ric1-Rgp1 guanyl-nucleotide exchange factor complex"/>
    <property type="evidence" value="ECO:0007669"/>
    <property type="project" value="InterPro"/>
</dbReference>
<evidence type="ECO:0000313" key="5">
    <source>
        <dbReference type="EMBL" id="KZV80378.1"/>
    </source>
</evidence>
<comment type="subcellular location">
    <subcellularLocation>
        <location evidence="1">Membrane</location>
    </subcellularLocation>
</comment>
<dbReference type="STRING" id="1314781.A0A165BDD3"/>
<feature type="region of interest" description="Disordered" evidence="3">
    <location>
        <begin position="299"/>
        <end position="322"/>
    </location>
</feature>
<dbReference type="InterPro" id="IPR009771">
    <property type="entry name" value="RIC1_C"/>
</dbReference>
<dbReference type="GO" id="GO:0005829">
    <property type="term" value="C:cytosol"/>
    <property type="evidence" value="ECO:0007669"/>
    <property type="project" value="TreeGrafter"/>
</dbReference>
<dbReference type="GO" id="GO:0006886">
    <property type="term" value="P:intracellular protein transport"/>
    <property type="evidence" value="ECO:0007669"/>
    <property type="project" value="InterPro"/>
</dbReference>
<evidence type="ECO:0000259" key="4">
    <source>
        <dbReference type="Pfam" id="PF07064"/>
    </source>
</evidence>
<name>A0A165BDD3_EXIGL</name>
<dbReference type="PANTHER" id="PTHR22746">
    <property type="entry name" value="RAB6A-GEF COMPLEX PARTNER PROTEIN 1"/>
    <property type="match status" value="1"/>
</dbReference>
<dbReference type="FunCoup" id="A0A165BDD3">
    <property type="interactions" value="139"/>
</dbReference>
<evidence type="ECO:0000313" key="6">
    <source>
        <dbReference type="Proteomes" id="UP000077266"/>
    </source>
</evidence>